<dbReference type="EMBL" id="CALNXJ010000005">
    <property type="protein sequence ID" value="CAH3040452.1"/>
    <property type="molecule type" value="Genomic_DNA"/>
</dbReference>
<sequence length="185" mass="20598">MTLLGKGNRVSTPLLVSSRLAPAKVILSRPGFGQTRVMLTRWMKHGFTTFAVPGHDLLLNRTIYMDVESNLGPGDIMRETTDQLDELNPQGSDTMLQSFKLLGILRYRGSRGGCRQRIPVKISNRRDEISHWSVDCCPVNGMARANLVPIARQVDPTTNKSSSEFMVPKFLSTNICSLAKTKNHV</sequence>
<evidence type="ECO:0000313" key="2">
    <source>
        <dbReference type="Proteomes" id="UP001159428"/>
    </source>
</evidence>
<dbReference type="Proteomes" id="UP001159428">
    <property type="component" value="Unassembled WGS sequence"/>
</dbReference>
<protein>
    <submittedName>
        <fullName evidence="1">Uncharacterized protein</fullName>
    </submittedName>
</protein>
<name>A0AAU9W2B6_9CNID</name>
<keyword evidence="2" id="KW-1185">Reference proteome</keyword>
<reference evidence="1 2" key="1">
    <citation type="submission" date="2022-05" db="EMBL/GenBank/DDBJ databases">
        <authorList>
            <consortium name="Genoscope - CEA"/>
            <person name="William W."/>
        </authorList>
    </citation>
    <scope>NUCLEOTIDE SEQUENCE [LARGE SCALE GENOMIC DNA]</scope>
</reference>
<evidence type="ECO:0000313" key="1">
    <source>
        <dbReference type="EMBL" id="CAH3040452.1"/>
    </source>
</evidence>
<dbReference type="AlphaFoldDB" id="A0AAU9W2B6"/>
<proteinExistence type="predicted"/>
<organism evidence="1 2">
    <name type="scientific">Pocillopora meandrina</name>
    <dbReference type="NCBI Taxonomy" id="46732"/>
    <lineage>
        <taxon>Eukaryota</taxon>
        <taxon>Metazoa</taxon>
        <taxon>Cnidaria</taxon>
        <taxon>Anthozoa</taxon>
        <taxon>Hexacorallia</taxon>
        <taxon>Scleractinia</taxon>
        <taxon>Astrocoeniina</taxon>
        <taxon>Pocilloporidae</taxon>
        <taxon>Pocillopora</taxon>
    </lineage>
</organism>
<gene>
    <name evidence="1" type="ORF">PMEA_00026036</name>
</gene>
<accession>A0AAU9W2B6</accession>
<comment type="caution">
    <text evidence="1">The sequence shown here is derived from an EMBL/GenBank/DDBJ whole genome shotgun (WGS) entry which is preliminary data.</text>
</comment>